<evidence type="ECO:0000256" key="1">
    <source>
        <dbReference type="SAM" id="MobiDB-lite"/>
    </source>
</evidence>
<gene>
    <name evidence="2" type="ORF">ILEXP_LOCUS40799</name>
</gene>
<dbReference type="Proteomes" id="UP001642360">
    <property type="component" value="Unassembled WGS sequence"/>
</dbReference>
<comment type="caution">
    <text evidence="2">The sequence shown here is derived from an EMBL/GenBank/DDBJ whole genome shotgun (WGS) entry which is preliminary data.</text>
</comment>
<sequence length="162" mass="18067">MDPETRKCKVSRDVVFDEISCYYSPGGVFVGTPSTIKEYEELPMSLPVTSSTPTSSSISLSPSSLVMSKNFSSSELRESSDRGSEVNSREVEQEENANLEGTNAPKMTRFGRQVIKPIRYPDGNLVELIFQNLLLPNLHDSNNIVYDYTSKDDLVAVEIGRY</sequence>
<evidence type="ECO:0000313" key="2">
    <source>
        <dbReference type="EMBL" id="CAK9171246.1"/>
    </source>
</evidence>
<feature type="compositionally biased region" description="Basic and acidic residues" evidence="1">
    <location>
        <begin position="75"/>
        <end position="91"/>
    </location>
</feature>
<organism evidence="2 3">
    <name type="scientific">Ilex paraguariensis</name>
    <name type="common">yerba mate</name>
    <dbReference type="NCBI Taxonomy" id="185542"/>
    <lineage>
        <taxon>Eukaryota</taxon>
        <taxon>Viridiplantae</taxon>
        <taxon>Streptophyta</taxon>
        <taxon>Embryophyta</taxon>
        <taxon>Tracheophyta</taxon>
        <taxon>Spermatophyta</taxon>
        <taxon>Magnoliopsida</taxon>
        <taxon>eudicotyledons</taxon>
        <taxon>Gunneridae</taxon>
        <taxon>Pentapetalae</taxon>
        <taxon>asterids</taxon>
        <taxon>campanulids</taxon>
        <taxon>Aquifoliales</taxon>
        <taxon>Aquifoliaceae</taxon>
        <taxon>Ilex</taxon>
    </lineage>
</organism>
<dbReference type="AlphaFoldDB" id="A0ABC8TP87"/>
<evidence type="ECO:0000313" key="3">
    <source>
        <dbReference type="Proteomes" id="UP001642360"/>
    </source>
</evidence>
<dbReference type="EMBL" id="CAUOFW020005691">
    <property type="protein sequence ID" value="CAK9171246.1"/>
    <property type="molecule type" value="Genomic_DNA"/>
</dbReference>
<accession>A0ABC8TP87</accession>
<protein>
    <submittedName>
        <fullName evidence="2">Uncharacterized protein</fullName>
    </submittedName>
</protein>
<reference evidence="2 3" key="1">
    <citation type="submission" date="2024-02" db="EMBL/GenBank/DDBJ databases">
        <authorList>
            <person name="Vignale AGUSTIN F."/>
            <person name="Sosa J E."/>
            <person name="Modenutti C."/>
        </authorList>
    </citation>
    <scope>NUCLEOTIDE SEQUENCE [LARGE SCALE GENOMIC DNA]</scope>
</reference>
<proteinExistence type="predicted"/>
<keyword evidence="3" id="KW-1185">Reference proteome</keyword>
<name>A0ABC8TP87_9AQUA</name>
<feature type="compositionally biased region" description="Low complexity" evidence="1">
    <location>
        <begin position="46"/>
        <end position="68"/>
    </location>
</feature>
<feature type="region of interest" description="Disordered" evidence="1">
    <location>
        <begin position="46"/>
        <end position="105"/>
    </location>
</feature>